<comment type="caution">
    <text evidence="2">The sequence shown here is derived from an EMBL/GenBank/DDBJ whole genome shotgun (WGS) entry which is preliminary data.</text>
</comment>
<dbReference type="Pfam" id="PF12867">
    <property type="entry name" value="DinB_2"/>
    <property type="match status" value="1"/>
</dbReference>
<gene>
    <name evidence="2" type="ORF">E1163_21765</name>
</gene>
<dbReference type="Gene3D" id="1.20.120.450">
    <property type="entry name" value="dinb family like domain"/>
    <property type="match status" value="1"/>
</dbReference>
<protein>
    <submittedName>
        <fullName evidence="2">DinB family protein</fullName>
    </submittedName>
</protein>
<name>A0ABW9RX61_9BACT</name>
<dbReference type="InterPro" id="IPR024775">
    <property type="entry name" value="DinB-like"/>
</dbReference>
<dbReference type="Proteomes" id="UP000798808">
    <property type="component" value="Unassembled WGS sequence"/>
</dbReference>
<dbReference type="RefSeq" id="WP_155174599.1">
    <property type="nucleotide sequence ID" value="NZ_BAAAFL010000021.1"/>
</dbReference>
<dbReference type="InterPro" id="IPR034660">
    <property type="entry name" value="DinB/YfiT-like"/>
</dbReference>
<reference evidence="2 3" key="1">
    <citation type="submission" date="2019-02" db="EMBL/GenBank/DDBJ databases">
        <authorList>
            <person name="Goldberg S.R."/>
            <person name="Haltli B.A."/>
            <person name="Correa H."/>
            <person name="Russell K.G."/>
        </authorList>
    </citation>
    <scope>NUCLEOTIDE SEQUENCE [LARGE SCALE GENOMIC DNA]</scope>
    <source>
        <strain evidence="2 3">JCM 16186</strain>
    </source>
</reference>
<organism evidence="2 3">
    <name type="scientific">Fulvivirga kasyanovii</name>
    <dbReference type="NCBI Taxonomy" id="396812"/>
    <lineage>
        <taxon>Bacteria</taxon>
        <taxon>Pseudomonadati</taxon>
        <taxon>Bacteroidota</taxon>
        <taxon>Cytophagia</taxon>
        <taxon>Cytophagales</taxon>
        <taxon>Fulvivirgaceae</taxon>
        <taxon>Fulvivirga</taxon>
    </lineage>
</organism>
<evidence type="ECO:0000259" key="1">
    <source>
        <dbReference type="Pfam" id="PF12867"/>
    </source>
</evidence>
<keyword evidence="3" id="KW-1185">Reference proteome</keyword>
<accession>A0ABW9RX61</accession>
<feature type="domain" description="DinB-like" evidence="1">
    <location>
        <begin position="11"/>
        <end position="140"/>
    </location>
</feature>
<evidence type="ECO:0000313" key="3">
    <source>
        <dbReference type="Proteomes" id="UP000798808"/>
    </source>
</evidence>
<evidence type="ECO:0000313" key="2">
    <source>
        <dbReference type="EMBL" id="MTI27600.1"/>
    </source>
</evidence>
<dbReference type="SUPFAM" id="SSF109854">
    <property type="entry name" value="DinB/YfiT-like putative metalloenzymes"/>
    <property type="match status" value="1"/>
</dbReference>
<proteinExistence type="predicted"/>
<sequence>MNTIDIILLNFSETRRRSLKLWQAIPDDYLGWRPDKDAFSIIEMIRHVLEGEHLFHKIIENRGNLGDYESPWSGEQYSDVNHELSLAEKYRARFIDMVKNLKEDELENVEIVRTEVGQRKKLGDYLNRMAYHESVHAGQMLGYLRSLNIDRPLIWD</sequence>
<dbReference type="EMBL" id="SMLW01000634">
    <property type="protein sequence ID" value="MTI27600.1"/>
    <property type="molecule type" value="Genomic_DNA"/>
</dbReference>